<dbReference type="GO" id="GO:0051213">
    <property type="term" value="F:dioxygenase activity"/>
    <property type="evidence" value="ECO:0007669"/>
    <property type="project" value="UniProtKB-KW"/>
</dbReference>
<gene>
    <name evidence="1" type="ORF">E9531_09715</name>
</gene>
<dbReference type="InterPro" id="IPR014980">
    <property type="entry name" value="DOPA_dioxygen"/>
</dbReference>
<dbReference type="Pfam" id="PF08883">
    <property type="entry name" value="DOPA_dioxygen"/>
    <property type="match status" value="1"/>
</dbReference>
<evidence type="ECO:0000313" key="2">
    <source>
        <dbReference type="Proteomes" id="UP000308917"/>
    </source>
</evidence>
<dbReference type="SUPFAM" id="SSF143410">
    <property type="entry name" value="DOPA-like"/>
    <property type="match status" value="1"/>
</dbReference>
<organism evidence="1 2">
    <name type="scientific">Lampropedia puyangensis</name>
    <dbReference type="NCBI Taxonomy" id="1330072"/>
    <lineage>
        <taxon>Bacteria</taxon>
        <taxon>Pseudomonadati</taxon>
        <taxon>Pseudomonadota</taxon>
        <taxon>Betaproteobacteria</taxon>
        <taxon>Burkholderiales</taxon>
        <taxon>Comamonadaceae</taxon>
        <taxon>Lampropedia</taxon>
    </lineage>
</organism>
<name>A0A4S8F1A6_9BURK</name>
<dbReference type="AlphaFoldDB" id="A0A4S8F1A6"/>
<dbReference type="OrthoDB" id="572228at2"/>
<keyword evidence="1" id="KW-0223">Dioxygenase</keyword>
<keyword evidence="2" id="KW-1185">Reference proteome</keyword>
<sequence>MMHAHVFFDLNAREQALALQQQLQLQWPAGIEVGPLLLRAAGPLPQPMFQIAYDEEHAERVREVLQTTRGDFSVLIHPVLEDEILAHTEKATWLGMPLLLRLEYL</sequence>
<dbReference type="RefSeq" id="WP_136573564.1">
    <property type="nucleotide sequence ID" value="NZ_STFG01000009.1"/>
</dbReference>
<dbReference type="EMBL" id="STFG01000009">
    <property type="protein sequence ID" value="THU01048.1"/>
    <property type="molecule type" value="Genomic_DNA"/>
</dbReference>
<proteinExistence type="predicted"/>
<evidence type="ECO:0000313" key="1">
    <source>
        <dbReference type="EMBL" id="THU01048.1"/>
    </source>
</evidence>
<dbReference type="PANTHER" id="PTHR36423">
    <property type="entry name" value="AFR070WP"/>
    <property type="match status" value="1"/>
</dbReference>
<reference evidence="1 2" key="1">
    <citation type="journal article" date="2015" name="Antonie Van Leeuwenhoek">
        <title>Lampropedia puyangensis sp. nov., isolated from symptomatic bark of Populus ? euramericana canker and emended description of Lampropedia hyalina (Ehrenberg 1832) Lee et al. 2004.</title>
        <authorList>
            <person name="Li Y."/>
            <person name="Wang T."/>
            <person name="Piao C.G."/>
            <person name="Wang L.F."/>
            <person name="Tian G.Z."/>
            <person name="Zhu T.H."/>
            <person name="Guo M.W."/>
        </authorList>
    </citation>
    <scope>NUCLEOTIDE SEQUENCE [LARGE SCALE GENOMIC DNA]</scope>
    <source>
        <strain evidence="1 2">2-bin</strain>
    </source>
</reference>
<accession>A0A4S8F1A6</accession>
<dbReference type="Gene3D" id="3.30.70.1240">
    <property type="entry name" value="DOPA-like domains"/>
    <property type="match status" value="1"/>
</dbReference>
<comment type="caution">
    <text evidence="1">The sequence shown here is derived from an EMBL/GenBank/DDBJ whole genome shotgun (WGS) entry which is preliminary data.</text>
</comment>
<dbReference type="PANTHER" id="PTHR36423:SF2">
    <property type="entry name" value="AFR070WP"/>
    <property type="match status" value="1"/>
</dbReference>
<dbReference type="Proteomes" id="UP000308917">
    <property type="component" value="Unassembled WGS sequence"/>
</dbReference>
<protein>
    <submittedName>
        <fullName evidence="1">DOPA 4,5-dioxygenase</fullName>
    </submittedName>
</protein>
<dbReference type="InterPro" id="IPR023389">
    <property type="entry name" value="DOPA-like_sf"/>
</dbReference>
<keyword evidence="1" id="KW-0560">Oxidoreductase</keyword>
<dbReference type="PIRSF" id="PIRSF028139">
    <property type="entry name" value="DOPA-diox_rel_Mll2280"/>
    <property type="match status" value="1"/>
</dbReference>